<dbReference type="InterPro" id="IPR036390">
    <property type="entry name" value="WH_DNA-bd_sf"/>
</dbReference>
<dbReference type="Gene3D" id="1.10.10.10">
    <property type="entry name" value="Winged helix-like DNA-binding domain superfamily/Winged helix DNA-binding domain"/>
    <property type="match status" value="1"/>
</dbReference>
<sequence length="357" mass="40185">MYQPHFTITPGITKALMSIEAARQTILALPIDIDMLASLRETARLVATHYSTQIEGNRLTQAEVHQILAGTHIPGRERDQTEVRNYYRAIEEVERLAQRPDVPGERDVRRLHGLVMHGKATPTPYRDGQNVIREAATGLIIYMPPEAADVPALMADLMAWIQMEMDRDELPAPIIAAIAHYQFATIHPYYDGNGRTARLLTTLLLHNAGYGLKGIYSLDEYYARNLQGYYRALTVGPSHNYYMGRAEADITGFIAYFCEGMADAFAAVRFQADRAATRGAMDQSGVLRRLDPRQRRLWELLRRQGTATSAEIAANLGLSQRTVVGLCRDWVDNGFLEVHDPSRKNRAYRLAHAFDAK</sequence>
<evidence type="ECO:0000313" key="6">
    <source>
        <dbReference type="Proteomes" id="UP000319859"/>
    </source>
</evidence>
<comment type="caution">
    <text evidence="5">The sequence shown here is derived from an EMBL/GenBank/DDBJ whole genome shotgun (WGS) entry which is preliminary data.</text>
</comment>
<evidence type="ECO:0000313" key="5">
    <source>
        <dbReference type="EMBL" id="TWB21270.1"/>
    </source>
</evidence>
<dbReference type="InterPro" id="IPR003812">
    <property type="entry name" value="Fido"/>
</dbReference>
<dbReference type="GO" id="GO:0005524">
    <property type="term" value="F:ATP binding"/>
    <property type="evidence" value="ECO:0007669"/>
    <property type="project" value="UniProtKB-KW"/>
</dbReference>
<dbReference type="PANTHER" id="PTHR13504">
    <property type="entry name" value="FIDO DOMAIN-CONTAINING PROTEIN DDB_G0283145"/>
    <property type="match status" value="1"/>
</dbReference>
<evidence type="ECO:0000256" key="1">
    <source>
        <dbReference type="PIRSR" id="PIRSR640198-1"/>
    </source>
</evidence>
<dbReference type="InterPro" id="IPR036388">
    <property type="entry name" value="WH-like_DNA-bd_sf"/>
</dbReference>
<gene>
    <name evidence="5" type="ORF">FBZ89_105140</name>
</gene>
<protein>
    <submittedName>
        <fullName evidence="5">Fic family protein</fullName>
    </submittedName>
</protein>
<keyword evidence="2" id="KW-0547">Nucleotide-binding</keyword>
<dbReference type="EMBL" id="VITN01000005">
    <property type="protein sequence ID" value="TWB21270.1"/>
    <property type="molecule type" value="Genomic_DNA"/>
</dbReference>
<dbReference type="Gene3D" id="1.10.3290.10">
    <property type="entry name" value="Fido-like domain"/>
    <property type="match status" value="1"/>
</dbReference>
<feature type="site" description="Important for autoinhibition of adenylyltransferase activity" evidence="3">
    <location>
        <position position="55"/>
    </location>
</feature>
<evidence type="ECO:0000259" key="4">
    <source>
        <dbReference type="PROSITE" id="PS51459"/>
    </source>
</evidence>
<dbReference type="PANTHER" id="PTHR13504:SF38">
    <property type="entry name" value="FIDO DOMAIN-CONTAINING PROTEIN"/>
    <property type="match status" value="1"/>
</dbReference>
<feature type="binding site" evidence="2">
    <location>
        <begin position="191"/>
        <end position="198"/>
    </location>
    <ligand>
        <name>ATP</name>
        <dbReference type="ChEBI" id="CHEBI:30616"/>
    </ligand>
</feature>
<feature type="domain" description="Fido" evidence="4">
    <location>
        <begin position="103"/>
        <end position="256"/>
    </location>
</feature>
<proteinExistence type="predicted"/>
<dbReference type="Proteomes" id="UP000319859">
    <property type="component" value="Unassembled WGS sequence"/>
</dbReference>
<dbReference type="InterPro" id="IPR040198">
    <property type="entry name" value="Fido_containing"/>
</dbReference>
<dbReference type="SUPFAM" id="SSF140931">
    <property type="entry name" value="Fic-like"/>
    <property type="match status" value="1"/>
</dbReference>
<evidence type="ECO:0000256" key="3">
    <source>
        <dbReference type="PIRSR" id="PIRSR640198-3"/>
    </source>
</evidence>
<name>A0A560FI32_9PROT</name>
<evidence type="ECO:0000256" key="2">
    <source>
        <dbReference type="PIRSR" id="PIRSR640198-2"/>
    </source>
</evidence>
<feature type="active site" evidence="1">
    <location>
        <position position="187"/>
    </location>
</feature>
<dbReference type="Pfam" id="PF02661">
    <property type="entry name" value="Fic"/>
    <property type="match status" value="1"/>
</dbReference>
<dbReference type="OrthoDB" id="9813719at2"/>
<dbReference type="PROSITE" id="PS51459">
    <property type="entry name" value="FIDO"/>
    <property type="match status" value="1"/>
</dbReference>
<dbReference type="SUPFAM" id="SSF46785">
    <property type="entry name" value="Winged helix' DNA-binding domain"/>
    <property type="match status" value="1"/>
</dbReference>
<dbReference type="InterPro" id="IPR036597">
    <property type="entry name" value="Fido-like_dom_sf"/>
</dbReference>
<accession>A0A560FI32</accession>
<dbReference type="RefSeq" id="WP_145749916.1">
    <property type="nucleotide sequence ID" value="NZ_VITN01000005.1"/>
</dbReference>
<organism evidence="5 6">
    <name type="scientific">Nitrospirillum amazonense</name>
    <dbReference type="NCBI Taxonomy" id="28077"/>
    <lineage>
        <taxon>Bacteria</taxon>
        <taxon>Pseudomonadati</taxon>
        <taxon>Pseudomonadota</taxon>
        <taxon>Alphaproteobacteria</taxon>
        <taxon>Rhodospirillales</taxon>
        <taxon>Azospirillaceae</taxon>
        <taxon>Nitrospirillum</taxon>
    </lineage>
</organism>
<reference evidence="5 6" key="1">
    <citation type="submission" date="2019-06" db="EMBL/GenBank/DDBJ databases">
        <title>Genomic Encyclopedia of Type Strains, Phase IV (KMG-V): Genome sequencing to study the core and pangenomes of soil and plant-associated prokaryotes.</title>
        <authorList>
            <person name="Whitman W."/>
        </authorList>
    </citation>
    <scope>NUCLEOTIDE SEQUENCE [LARGE SCALE GENOMIC DNA]</scope>
    <source>
        <strain evidence="5 6">BR 11880</strain>
    </source>
</reference>
<keyword evidence="2" id="KW-0067">ATP-binding</keyword>
<dbReference type="AlphaFoldDB" id="A0A560FI32"/>